<dbReference type="InterPro" id="IPR050491">
    <property type="entry name" value="AmpC-like"/>
</dbReference>
<organism evidence="2 3">
    <name type="scientific">Streptomyces flavofungini</name>
    <dbReference type="NCBI Taxonomy" id="68200"/>
    <lineage>
        <taxon>Bacteria</taxon>
        <taxon>Bacillati</taxon>
        <taxon>Actinomycetota</taxon>
        <taxon>Actinomycetes</taxon>
        <taxon>Kitasatosporales</taxon>
        <taxon>Streptomycetaceae</taxon>
        <taxon>Streptomyces</taxon>
    </lineage>
</organism>
<dbReference type="InterPro" id="IPR012338">
    <property type="entry name" value="Beta-lactam/transpept-like"/>
</dbReference>
<keyword evidence="3" id="KW-1185">Reference proteome</keyword>
<proteinExistence type="predicted"/>
<dbReference type="Pfam" id="PF00144">
    <property type="entry name" value="Beta-lactamase"/>
    <property type="match status" value="1"/>
</dbReference>
<feature type="domain" description="Beta-lactamase-related" evidence="1">
    <location>
        <begin position="65"/>
        <end position="373"/>
    </location>
</feature>
<evidence type="ECO:0000313" key="3">
    <source>
        <dbReference type="Proteomes" id="UP000634780"/>
    </source>
</evidence>
<dbReference type="Proteomes" id="UP000634780">
    <property type="component" value="Unassembled WGS sequence"/>
</dbReference>
<reference evidence="2 3" key="1">
    <citation type="submission" date="2020-12" db="EMBL/GenBank/DDBJ databases">
        <title>Streptomyces typhae sp. nov., a novel endophytic actinomycete isolated from the root of cattail pollen (Typha angustifolia L.).</title>
        <authorList>
            <person name="Peng C."/>
            <person name="Liu C."/>
        </authorList>
    </citation>
    <scope>NUCLEOTIDE SEQUENCE [LARGE SCALE GENOMIC DNA]</scope>
    <source>
        <strain evidence="2 3">JCM 4753</strain>
    </source>
</reference>
<evidence type="ECO:0000313" key="2">
    <source>
        <dbReference type="EMBL" id="MBJ3810563.1"/>
    </source>
</evidence>
<dbReference type="SUPFAM" id="SSF56601">
    <property type="entry name" value="beta-lactamase/transpeptidase-like"/>
    <property type="match status" value="1"/>
</dbReference>
<accession>A0ABS0XBI0</accession>
<dbReference type="InterPro" id="IPR001466">
    <property type="entry name" value="Beta-lactam-related"/>
</dbReference>
<dbReference type="RefSeq" id="WP_190119717.1">
    <property type="nucleotide sequence ID" value="NZ_BMVR01000017.1"/>
</dbReference>
<dbReference type="EMBL" id="JAEKOZ010000018">
    <property type="protein sequence ID" value="MBJ3810563.1"/>
    <property type="molecule type" value="Genomic_DNA"/>
</dbReference>
<dbReference type="PANTHER" id="PTHR46825">
    <property type="entry name" value="D-ALANYL-D-ALANINE-CARBOXYPEPTIDASE/ENDOPEPTIDASE AMPH"/>
    <property type="match status" value="1"/>
</dbReference>
<sequence length="398" mass="43399">MAGPRVSTTASFLRVPVGRRAVVRGAALVVPALVGATACGPKKEERHRSDGELHDQIQDVVTAELPKGPGVTILAARGSGVVYCESFGSADRARGIRCGRDTVYDIASNTKQFTAAAVLKLEMDGRVHVRDRLGDLLPDLPPHIRPLTVHQLLTHTSGLPEFLPDRYGDDYTPLTRAEMLKALAHTEPLSRPGQAFHYSNLGYSLLAAIIEERSGTTYERFLADRLFHPAGLKKTGSVRPRWSESDIAVEYDEKGRPAGRPNEQPWAPDGPHWNLRGNGGMLSTATDLLRWHVALNGSEVLSADARRKMFTPHAFEDEASEDGLAYGYGWALAPGTDGRRIAWHTGQSQVGGSYSEIVRSVDGEALAVVATNYSTRKGKWAIGDLDLARKIVRLLLKE</sequence>
<dbReference type="PANTHER" id="PTHR46825:SF9">
    <property type="entry name" value="BETA-LACTAMASE-RELATED DOMAIN-CONTAINING PROTEIN"/>
    <property type="match status" value="1"/>
</dbReference>
<dbReference type="Gene3D" id="3.40.710.10">
    <property type="entry name" value="DD-peptidase/beta-lactamase superfamily"/>
    <property type="match status" value="1"/>
</dbReference>
<comment type="caution">
    <text evidence="2">The sequence shown here is derived from an EMBL/GenBank/DDBJ whole genome shotgun (WGS) entry which is preliminary data.</text>
</comment>
<gene>
    <name evidence="2" type="ORF">JGB26_26230</name>
</gene>
<evidence type="ECO:0000259" key="1">
    <source>
        <dbReference type="Pfam" id="PF00144"/>
    </source>
</evidence>
<protein>
    <submittedName>
        <fullName evidence="2">Beta-lactamase family protein</fullName>
    </submittedName>
</protein>
<name>A0ABS0XBI0_9ACTN</name>